<reference evidence="2" key="2">
    <citation type="submission" date="2025-09" db="UniProtKB">
        <authorList>
            <consortium name="Ensembl"/>
        </authorList>
    </citation>
    <scope>IDENTIFICATION</scope>
</reference>
<dbReference type="PANTHER" id="PTHR13447:SF2">
    <property type="entry name" value="SMALL RIBOSOMAL SUBUNIT PROTEIN BS1M"/>
    <property type="match status" value="1"/>
</dbReference>
<dbReference type="AlphaFoldDB" id="A0A8D0AID7"/>
<name>A0A8D0AID7_SANLU</name>
<dbReference type="GO" id="GO:0005763">
    <property type="term" value="C:mitochondrial small ribosomal subunit"/>
    <property type="evidence" value="ECO:0007669"/>
    <property type="project" value="TreeGrafter"/>
</dbReference>
<dbReference type="Pfam" id="PF10246">
    <property type="entry name" value="MRP-S35"/>
    <property type="match status" value="1"/>
</dbReference>
<keyword evidence="1" id="KW-0732">Signal</keyword>
<feature type="signal peptide" evidence="1">
    <location>
        <begin position="1"/>
        <end position="18"/>
    </location>
</feature>
<evidence type="ECO:0000313" key="2">
    <source>
        <dbReference type="Ensembl" id="ENSSLUP00000054400.1"/>
    </source>
</evidence>
<evidence type="ECO:0008006" key="4">
    <source>
        <dbReference type="Google" id="ProtNLM"/>
    </source>
</evidence>
<dbReference type="InterPro" id="IPR019375">
    <property type="entry name" value="Ribosomal_bS1m"/>
</dbReference>
<proteinExistence type="predicted"/>
<evidence type="ECO:0000313" key="3">
    <source>
        <dbReference type="Proteomes" id="UP000694568"/>
    </source>
</evidence>
<evidence type="ECO:0000256" key="1">
    <source>
        <dbReference type="SAM" id="SignalP"/>
    </source>
</evidence>
<dbReference type="PANTHER" id="PTHR13447">
    <property type="entry name" value="MITOCHONDRIAL 28S RIBOSOMAL PROTEIN S28"/>
    <property type="match status" value="1"/>
</dbReference>
<dbReference type="Ensembl" id="ENSSLUT00000055992.1">
    <property type="protein sequence ID" value="ENSSLUP00000054400.1"/>
    <property type="gene ID" value="ENSSLUG00000023521.1"/>
</dbReference>
<reference evidence="2" key="1">
    <citation type="submission" date="2025-08" db="UniProtKB">
        <authorList>
            <consortium name="Ensembl"/>
        </authorList>
    </citation>
    <scope>IDENTIFICATION</scope>
</reference>
<accession>A0A8D0AID7</accession>
<sequence length="103" mass="11999">MQVHQKLLQLRLLQQLAGWSLLVQPKTRWWSRGSSTFVQEYLYIDFGRRSHCVCWRTGRSCRVQLQELDLTARFLGANGDTRLLEAQVVLLGPLEAQDNQKQD</sequence>
<feature type="chain" id="PRO_5034718902" description="Secreted protein" evidence="1">
    <location>
        <begin position="19"/>
        <end position="103"/>
    </location>
</feature>
<keyword evidence="3" id="KW-1185">Reference proteome</keyword>
<organism evidence="2 3">
    <name type="scientific">Sander lucioperca</name>
    <name type="common">Pike-perch</name>
    <name type="synonym">Perca lucioperca</name>
    <dbReference type="NCBI Taxonomy" id="283035"/>
    <lineage>
        <taxon>Eukaryota</taxon>
        <taxon>Metazoa</taxon>
        <taxon>Chordata</taxon>
        <taxon>Craniata</taxon>
        <taxon>Vertebrata</taxon>
        <taxon>Euteleostomi</taxon>
        <taxon>Actinopterygii</taxon>
        <taxon>Neopterygii</taxon>
        <taxon>Teleostei</taxon>
        <taxon>Neoteleostei</taxon>
        <taxon>Acanthomorphata</taxon>
        <taxon>Eupercaria</taxon>
        <taxon>Perciformes</taxon>
        <taxon>Percoidei</taxon>
        <taxon>Percidae</taxon>
        <taxon>Luciopercinae</taxon>
        <taxon>Sander</taxon>
    </lineage>
</organism>
<dbReference type="Proteomes" id="UP000694568">
    <property type="component" value="Unplaced"/>
</dbReference>
<protein>
    <recommendedName>
        <fullName evidence="4">Secreted protein</fullName>
    </recommendedName>
</protein>